<dbReference type="InterPro" id="IPR010323">
    <property type="entry name" value="DUF924"/>
</dbReference>
<evidence type="ECO:0000313" key="1">
    <source>
        <dbReference type="EMBL" id="KXB31033.1"/>
    </source>
</evidence>
<dbReference type="InterPro" id="IPR011990">
    <property type="entry name" value="TPR-like_helical_dom_sf"/>
</dbReference>
<reference evidence="1 2" key="1">
    <citation type="submission" date="2015-12" db="EMBL/GenBank/DDBJ databases">
        <title>Nitrous oxide reduction kinetics distinguish bacteria harboring typical versus atypical NosZ.</title>
        <authorList>
            <person name="Yoon S."/>
            <person name="Nissen S."/>
            <person name="Park D."/>
            <person name="Sanford R.A."/>
            <person name="Loeffler F.E."/>
        </authorList>
    </citation>
    <scope>NUCLEOTIDE SEQUENCE [LARGE SCALE GENOMIC DNA]</scope>
    <source>
        <strain evidence="1 2">ATCC BAA-841</strain>
    </source>
</reference>
<dbReference type="RefSeq" id="WP_066882835.1">
    <property type="nucleotide sequence ID" value="NZ_LODL01000019.1"/>
</dbReference>
<evidence type="ECO:0008006" key="3">
    <source>
        <dbReference type="Google" id="ProtNLM"/>
    </source>
</evidence>
<keyword evidence="2" id="KW-1185">Reference proteome</keyword>
<dbReference type="Pfam" id="PF06041">
    <property type="entry name" value="DUF924"/>
    <property type="match status" value="1"/>
</dbReference>
<name>A0A133XJB4_9RHOO</name>
<sequence length="194" mass="21335">MALAAAADILAFWFGQPGEAGHGQPRTAWFRKDAAFDAEIRRQFLATVEAALAGQLADWANSPQSLLAQLILLDQFPRNLFRGEAQAFAGDAQARQLAERALDQGWDKGLSAVEKLFIYLPFEHSEALADQQRSLALFTALAAEHAGCEGYLDYAQRHYDVIARFGRFPHRNAALGRPSTPEETIYLAQPGSGF</sequence>
<protein>
    <recommendedName>
        <fullName evidence="3">DUF924 domain-containing protein</fullName>
    </recommendedName>
</protein>
<dbReference type="STRING" id="281362.AT959_10045"/>
<evidence type="ECO:0000313" key="2">
    <source>
        <dbReference type="Proteomes" id="UP000070186"/>
    </source>
</evidence>
<organism evidence="1 2">
    <name type="scientific">Dechloromonas denitrificans</name>
    <dbReference type="NCBI Taxonomy" id="281362"/>
    <lineage>
        <taxon>Bacteria</taxon>
        <taxon>Pseudomonadati</taxon>
        <taxon>Pseudomonadota</taxon>
        <taxon>Betaproteobacteria</taxon>
        <taxon>Rhodocyclales</taxon>
        <taxon>Azonexaceae</taxon>
        <taxon>Dechloromonas</taxon>
    </lineage>
</organism>
<dbReference type="Gene3D" id="1.20.58.320">
    <property type="entry name" value="TPR-like"/>
    <property type="match status" value="1"/>
</dbReference>
<dbReference type="Gene3D" id="1.25.40.10">
    <property type="entry name" value="Tetratricopeptide repeat domain"/>
    <property type="match status" value="1"/>
</dbReference>
<comment type="caution">
    <text evidence="1">The sequence shown here is derived from an EMBL/GenBank/DDBJ whole genome shotgun (WGS) entry which is preliminary data.</text>
</comment>
<dbReference type="SUPFAM" id="SSF48452">
    <property type="entry name" value="TPR-like"/>
    <property type="match status" value="1"/>
</dbReference>
<dbReference type="EMBL" id="LODL01000019">
    <property type="protein sequence ID" value="KXB31033.1"/>
    <property type="molecule type" value="Genomic_DNA"/>
</dbReference>
<dbReference type="Proteomes" id="UP000070186">
    <property type="component" value="Unassembled WGS sequence"/>
</dbReference>
<dbReference type="AlphaFoldDB" id="A0A133XJB4"/>
<proteinExistence type="predicted"/>
<accession>A0A133XJB4</accession>
<gene>
    <name evidence="1" type="ORF">AT959_10045</name>
</gene>